<dbReference type="GO" id="GO:0003700">
    <property type="term" value="F:DNA-binding transcription factor activity"/>
    <property type="evidence" value="ECO:0007669"/>
    <property type="project" value="InterPro"/>
</dbReference>
<proteinExistence type="inferred from homology"/>
<dbReference type="Pfam" id="PF00126">
    <property type="entry name" value="HTH_1"/>
    <property type="match status" value="1"/>
</dbReference>
<dbReference type="SUPFAM" id="SSF53850">
    <property type="entry name" value="Periplasmic binding protein-like II"/>
    <property type="match status" value="1"/>
</dbReference>
<organism evidence="6 8">
    <name type="scientific">Halosaccharopolyspora lacisalsi</name>
    <dbReference type="NCBI Taxonomy" id="1000566"/>
    <lineage>
        <taxon>Bacteria</taxon>
        <taxon>Bacillati</taxon>
        <taxon>Actinomycetota</taxon>
        <taxon>Actinomycetes</taxon>
        <taxon>Pseudonocardiales</taxon>
        <taxon>Pseudonocardiaceae</taxon>
        <taxon>Halosaccharopolyspora</taxon>
    </lineage>
</organism>
<gene>
    <name evidence="6" type="ORF">FHX42_000016</name>
    <name evidence="7" type="ORF">FHX42_000037</name>
</gene>
<dbReference type="SUPFAM" id="SSF46785">
    <property type="entry name" value="Winged helix' DNA-binding domain"/>
    <property type="match status" value="1"/>
</dbReference>
<dbReference type="Proteomes" id="UP000569329">
    <property type="component" value="Unassembled WGS sequence"/>
</dbReference>
<dbReference type="InterPro" id="IPR036390">
    <property type="entry name" value="WH_DNA-bd_sf"/>
</dbReference>
<dbReference type="CDD" id="cd08423">
    <property type="entry name" value="PBP2_LTTR_like_6"/>
    <property type="match status" value="1"/>
</dbReference>
<evidence type="ECO:0000313" key="8">
    <source>
        <dbReference type="Proteomes" id="UP000569329"/>
    </source>
</evidence>
<feature type="domain" description="HTH lysR-type" evidence="5">
    <location>
        <begin position="2"/>
        <end position="59"/>
    </location>
</feature>
<name>A0A839DTG7_9PSEU</name>
<evidence type="ECO:0000313" key="7">
    <source>
        <dbReference type="EMBL" id="MBA8822708.1"/>
    </source>
</evidence>
<dbReference type="PROSITE" id="PS50931">
    <property type="entry name" value="HTH_LYSR"/>
    <property type="match status" value="1"/>
</dbReference>
<dbReference type="Gene3D" id="1.10.10.10">
    <property type="entry name" value="Winged helix-like DNA-binding domain superfamily/Winged helix DNA-binding domain"/>
    <property type="match status" value="1"/>
</dbReference>
<dbReference type="AlphaFoldDB" id="A0A839DTG7"/>
<dbReference type="PANTHER" id="PTHR30346">
    <property type="entry name" value="TRANSCRIPTIONAL DUAL REGULATOR HCAR-RELATED"/>
    <property type="match status" value="1"/>
</dbReference>
<keyword evidence="3 6" id="KW-0238">DNA-binding</keyword>
<evidence type="ECO:0000313" key="6">
    <source>
        <dbReference type="EMBL" id="MBA8822687.1"/>
    </source>
</evidence>
<evidence type="ECO:0000256" key="1">
    <source>
        <dbReference type="ARBA" id="ARBA00009437"/>
    </source>
</evidence>
<dbReference type="RefSeq" id="WP_182542066.1">
    <property type="nucleotide sequence ID" value="NZ_JACGWZ010000001.1"/>
</dbReference>
<dbReference type="Gene3D" id="3.40.190.10">
    <property type="entry name" value="Periplasmic binding protein-like II"/>
    <property type="match status" value="2"/>
</dbReference>
<comment type="similarity">
    <text evidence="1">Belongs to the LysR transcriptional regulatory family.</text>
</comment>
<dbReference type="Pfam" id="PF03466">
    <property type="entry name" value="LysR_substrate"/>
    <property type="match status" value="1"/>
</dbReference>
<dbReference type="PANTHER" id="PTHR30346:SF29">
    <property type="entry name" value="LYSR SUBSTRATE-BINDING"/>
    <property type="match status" value="1"/>
</dbReference>
<dbReference type="GO" id="GO:0003677">
    <property type="term" value="F:DNA binding"/>
    <property type="evidence" value="ECO:0007669"/>
    <property type="project" value="UniProtKB-KW"/>
</dbReference>
<dbReference type="GO" id="GO:0032993">
    <property type="term" value="C:protein-DNA complex"/>
    <property type="evidence" value="ECO:0007669"/>
    <property type="project" value="TreeGrafter"/>
</dbReference>
<sequence length="297" mass="31397">MLDVRRMQVLRAVVTSGSLSAAATNLGYTPSAISQQISALEREAGTSLLEKVGRGVHPTPAGNLLADRAAALSDLLGTAEAELADIRSGRTGLLRLRFFQSASVALVPPAVAKFRAAHPEVRLDLRMVERKVLDEVAGGEADIAVLVVGREVPVMHGVRVIHLVDEPYRVVLPREHPLAAEEAVDLTHLSGESWVHGGLLPGPCSESLEEAFAAAGFTPHVAFDADSPAAAQGFVAAGIGVALLPRLGLDLVHPDVVVRPVRRPEPVRRLYVGVREAVADQPASRTMLDALFESAGT</sequence>
<dbReference type="EMBL" id="JACGWZ010000001">
    <property type="protein sequence ID" value="MBA8822687.1"/>
    <property type="molecule type" value="Genomic_DNA"/>
</dbReference>
<protein>
    <submittedName>
        <fullName evidence="6">DNA-binding transcriptional LysR family regulator</fullName>
    </submittedName>
</protein>
<reference evidence="6 8" key="1">
    <citation type="submission" date="2020-07" db="EMBL/GenBank/DDBJ databases">
        <title>Sequencing the genomes of 1000 actinobacteria strains.</title>
        <authorList>
            <person name="Klenk H.-P."/>
        </authorList>
    </citation>
    <scope>NUCLEOTIDE SEQUENCE [LARGE SCALE GENOMIC DNA]</scope>
    <source>
        <strain evidence="6 8">DSM 45975</strain>
    </source>
</reference>
<evidence type="ECO:0000256" key="2">
    <source>
        <dbReference type="ARBA" id="ARBA00023015"/>
    </source>
</evidence>
<accession>A0A839DTG7</accession>
<dbReference type="EMBL" id="JACGWZ010000001">
    <property type="protein sequence ID" value="MBA8822708.1"/>
    <property type="molecule type" value="Genomic_DNA"/>
</dbReference>
<keyword evidence="2" id="KW-0805">Transcription regulation</keyword>
<keyword evidence="8" id="KW-1185">Reference proteome</keyword>
<evidence type="ECO:0000256" key="3">
    <source>
        <dbReference type="ARBA" id="ARBA00023125"/>
    </source>
</evidence>
<dbReference type="InterPro" id="IPR000847">
    <property type="entry name" value="LysR_HTH_N"/>
</dbReference>
<evidence type="ECO:0000256" key="4">
    <source>
        <dbReference type="ARBA" id="ARBA00023163"/>
    </source>
</evidence>
<keyword evidence="4" id="KW-0804">Transcription</keyword>
<dbReference type="InterPro" id="IPR036388">
    <property type="entry name" value="WH-like_DNA-bd_sf"/>
</dbReference>
<comment type="caution">
    <text evidence="6">The sequence shown here is derived from an EMBL/GenBank/DDBJ whole genome shotgun (WGS) entry which is preliminary data.</text>
</comment>
<dbReference type="InterPro" id="IPR005119">
    <property type="entry name" value="LysR_subst-bd"/>
</dbReference>
<evidence type="ECO:0000259" key="5">
    <source>
        <dbReference type="PROSITE" id="PS50931"/>
    </source>
</evidence>